<dbReference type="CDD" id="cd04647">
    <property type="entry name" value="LbH_MAT_like"/>
    <property type="match status" value="1"/>
</dbReference>
<dbReference type="SUPFAM" id="SSF51161">
    <property type="entry name" value="Trimeric LpxA-like enzymes"/>
    <property type="match status" value="1"/>
</dbReference>
<evidence type="ECO:0000256" key="1">
    <source>
        <dbReference type="ARBA" id="ARBA00007274"/>
    </source>
</evidence>
<dbReference type="SUPFAM" id="SSF53448">
    <property type="entry name" value="Nucleotide-diphospho-sugar transferases"/>
    <property type="match status" value="1"/>
</dbReference>
<reference evidence="6 7" key="1">
    <citation type="submission" date="2018-08" db="EMBL/GenBank/DDBJ databases">
        <title>A genome reference for cultivated species of the human gut microbiota.</title>
        <authorList>
            <person name="Zou Y."/>
            <person name="Xue W."/>
            <person name="Luo G."/>
        </authorList>
    </citation>
    <scope>NUCLEOTIDE SEQUENCE [LARGE SCALE GENOMIC DNA]</scope>
    <source>
        <strain evidence="6 7">OM06-11</strain>
    </source>
</reference>
<dbReference type="PANTHER" id="PTHR23416:SF23">
    <property type="entry name" value="ACETYLTRANSFERASE C18B11.09C-RELATED"/>
    <property type="match status" value="1"/>
</dbReference>
<dbReference type="GO" id="GO:0005829">
    <property type="term" value="C:cytosol"/>
    <property type="evidence" value="ECO:0007669"/>
    <property type="project" value="TreeGrafter"/>
</dbReference>
<organism evidence="6 7">
    <name type="scientific">Segatella copri</name>
    <dbReference type="NCBI Taxonomy" id="165179"/>
    <lineage>
        <taxon>Bacteria</taxon>
        <taxon>Pseudomonadati</taxon>
        <taxon>Bacteroidota</taxon>
        <taxon>Bacteroidia</taxon>
        <taxon>Bacteroidales</taxon>
        <taxon>Prevotellaceae</taxon>
        <taxon>Segatella</taxon>
    </lineage>
</organism>
<accession>A0AA92THT5</accession>
<dbReference type="InterPro" id="IPR029044">
    <property type="entry name" value="Nucleotide-diphossugar_trans"/>
</dbReference>
<dbReference type="Gene3D" id="3.90.550.10">
    <property type="entry name" value="Spore Coat Polysaccharide Biosynthesis Protein SpsA, Chain A"/>
    <property type="match status" value="1"/>
</dbReference>
<dbReference type="Gene3D" id="2.160.10.10">
    <property type="entry name" value="Hexapeptide repeat proteins"/>
    <property type="match status" value="1"/>
</dbReference>
<dbReference type="PANTHER" id="PTHR23416">
    <property type="entry name" value="SIALIC ACID SYNTHASE-RELATED"/>
    <property type="match status" value="1"/>
</dbReference>
<feature type="domain" description="Glycosyltransferase 2-like" evidence="5">
    <location>
        <begin position="6"/>
        <end position="119"/>
    </location>
</feature>
<dbReference type="Pfam" id="PF00535">
    <property type="entry name" value="Glycos_transf_2"/>
    <property type="match status" value="1"/>
</dbReference>
<evidence type="ECO:0000256" key="2">
    <source>
        <dbReference type="ARBA" id="ARBA00022679"/>
    </source>
</evidence>
<evidence type="ECO:0000256" key="3">
    <source>
        <dbReference type="ARBA" id="ARBA00022737"/>
    </source>
</evidence>
<sequence length="416" mass="46997">MSNKISVITVVYNDAKNIRQTMESFFSQTWEEKEYIVVDGGSTDGTAEIIKEYADRLAWWCSEKDKGIYDAMNKGIQHATGDWINILNCGDAYCSEKSLGDAINNCDVDNADVIYGNSIRLQLGHTINDIASDDVRGLDYAPVYRHGSSLVRAQIHKENLFDLSKKKKYGYALDWYLIYTLYRKGYRFVKTDAFIETYDVDGMSNHPIRSTWLNYRVVTSDGIVMRKLLKFFVAFFLAVATHGSLYRVMRKFVLETYTNTILSHVPIWKVRRFALQLIRMRAGQGTYIDRHCYFMDPNRLRIGKYSHINRMCTLDARGGLNIGDSVSVSHGVMLMTGSHDINAINFPVNYKPINIEDYVWIGCGAIVLQNVTIGKGAVVAAGSVVTKDVPPYAIVGGIPAKVIGKRSDNLDYKCEP</sequence>
<keyword evidence="3" id="KW-0677">Repeat</keyword>
<dbReference type="Pfam" id="PF00132">
    <property type="entry name" value="Hexapep"/>
    <property type="match status" value="1"/>
</dbReference>
<protein>
    <submittedName>
        <fullName evidence="6">Glycosyltransferase</fullName>
    </submittedName>
</protein>
<evidence type="ECO:0000259" key="5">
    <source>
        <dbReference type="Pfam" id="PF00535"/>
    </source>
</evidence>
<dbReference type="EMBL" id="QSUC01000001">
    <property type="protein sequence ID" value="RGN13144.1"/>
    <property type="molecule type" value="Genomic_DNA"/>
</dbReference>
<comment type="caution">
    <text evidence="6">The sequence shown here is derived from an EMBL/GenBank/DDBJ whole genome shotgun (WGS) entry which is preliminary data.</text>
</comment>
<evidence type="ECO:0000313" key="6">
    <source>
        <dbReference type="EMBL" id="RGN13144.1"/>
    </source>
</evidence>
<dbReference type="InterPro" id="IPR011004">
    <property type="entry name" value="Trimer_LpxA-like_sf"/>
</dbReference>
<evidence type="ECO:0000313" key="7">
    <source>
        <dbReference type="Proteomes" id="UP000261245"/>
    </source>
</evidence>
<dbReference type="AlphaFoldDB" id="A0AA92THT5"/>
<comment type="similarity">
    <text evidence="1">Belongs to the transferase hexapeptide repeat family.</text>
</comment>
<name>A0AA92THT5_9BACT</name>
<dbReference type="CDD" id="cd06433">
    <property type="entry name" value="GT_2_WfgS_like"/>
    <property type="match status" value="1"/>
</dbReference>
<evidence type="ECO:0000256" key="4">
    <source>
        <dbReference type="ARBA" id="ARBA00023315"/>
    </source>
</evidence>
<keyword evidence="2" id="KW-0808">Transferase</keyword>
<keyword evidence="4" id="KW-0012">Acyltransferase</keyword>
<dbReference type="InterPro" id="IPR018357">
    <property type="entry name" value="Hexapep_transf_CS"/>
</dbReference>
<gene>
    <name evidence="6" type="ORF">DXB80_00430</name>
</gene>
<dbReference type="InterPro" id="IPR001451">
    <property type="entry name" value="Hexapep"/>
</dbReference>
<dbReference type="InterPro" id="IPR001173">
    <property type="entry name" value="Glyco_trans_2-like"/>
</dbReference>
<dbReference type="GO" id="GO:0008374">
    <property type="term" value="F:O-acyltransferase activity"/>
    <property type="evidence" value="ECO:0007669"/>
    <property type="project" value="TreeGrafter"/>
</dbReference>
<proteinExistence type="inferred from homology"/>
<dbReference type="Proteomes" id="UP000261245">
    <property type="component" value="Unassembled WGS sequence"/>
</dbReference>
<dbReference type="InterPro" id="IPR051159">
    <property type="entry name" value="Hexapeptide_acetyltransf"/>
</dbReference>
<dbReference type="PROSITE" id="PS00101">
    <property type="entry name" value="HEXAPEP_TRANSFERASES"/>
    <property type="match status" value="1"/>
</dbReference>
<dbReference type="RefSeq" id="WP_117726927.1">
    <property type="nucleotide sequence ID" value="NZ_JAHRGK010000014.1"/>
</dbReference>